<dbReference type="EMBL" id="PDUD01000034">
    <property type="protein sequence ID" value="PHN03142.1"/>
    <property type="molecule type" value="Genomic_DNA"/>
</dbReference>
<dbReference type="InterPro" id="IPR011944">
    <property type="entry name" value="Steroid_delta5-4_isomerase"/>
</dbReference>
<keyword evidence="3" id="KW-1185">Reference proteome</keyword>
<feature type="domain" description="DUF4440" evidence="1">
    <location>
        <begin position="17"/>
        <end position="125"/>
    </location>
</feature>
<sequence length="158" mass="18095">MTSIPPIYFREPAALPEHFAQAWNERKAEAIAGLFSEDAEFINVVGLWWHDRQAIFKAHDYGLKHIFDHSHLEIRQTKVRELSEDFAIVYSRMRLSGQTAHGMVDQPGVRFNIFSFVVQRREAGWICISAHNTDQIPGKETNVVGPSGDIEAVDYRDQ</sequence>
<dbReference type="NCBIfam" id="TIGR02246">
    <property type="entry name" value="SgcJ/EcaC family oxidoreductase"/>
    <property type="match status" value="1"/>
</dbReference>
<evidence type="ECO:0000259" key="1">
    <source>
        <dbReference type="Pfam" id="PF14534"/>
    </source>
</evidence>
<name>A0A2D0N3M4_FLAN2</name>
<dbReference type="RefSeq" id="WP_099153582.1">
    <property type="nucleotide sequence ID" value="NZ_PDUD01000034.1"/>
</dbReference>
<accession>A0A2D0N3M4</accession>
<dbReference type="AlphaFoldDB" id="A0A2D0N3M4"/>
<gene>
    <name evidence="2" type="ORF">CRP01_29120</name>
</gene>
<dbReference type="Proteomes" id="UP000223913">
    <property type="component" value="Unassembled WGS sequence"/>
</dbReference>
<dbReference type="Pfam" id="PF14534">
    <property type="entry name" value="DUF4440"/>
    <property type="match status" value="1"/>
</dbReference>
<dbReference type="SUPFAM" id="SSF54427">
    <property type="entry name" value="NTF2-like"/>
    <property type="match status" value="1"/>
</dbReference>
<organism evidence="2 3">
    <name type="scientific">Flavilitoribacter nigricans (strain ATCC 23147 / DSM 23189 / NBRC 102662 / NCIMB 1420 / SS-2)</name>
    <name type="common">Lewinella nigricans</name>
    <dbReference type="NCBI Taxonomy" id="1122177"/>
    <lineage>
        <taxon>Bacteria</taxon>
        <taxon>Pseudomonadati</taxon>
        <taxon>Bacteroidota</taxon>
        <taxon>Saprospiria</taxon>
        <taxon>Saprospirales</taxon>
        <taxon>Lewinellaceae</taxon>
        <taxon>Flavilitoribacter</taxon>
    </lineage>
</organism>
<proteinExistence type="predicted"/>
<dbReference type="OrthoDB" id="979496at2"/>
<dbReference type="Gene3D" id="3.10.450.50">
    <property type="match status" value="1"/>
</dbReference>
<dbReference type="InterPro" id="IPR027843">
    <property type="entry name" value="DUF4440"/>
</dbReference>
<evidence type="ECO:0000313" key="3">
    <source>
        <dbReference type="Proteomes" id="UP000223913"/>
    </source>
</evidence>
<reference evidence="2 3" key="1">
    <citation type="submission" date="2017-10" db="EMBL/GenBank/DDBJ databases">
        <title>The draft genome sequence of Lewinella nigricans NBRC 102662.</title>
        <authorList>
            <person name="Wang K."/>
        </authorList>
    </citation>
    <scope>NUCLEOTIDE SEQUENCE [LARGE SCALE GENOMIC DNA]</scope>
    <source>
        <strain evidence="2 3">NBRC 102662</strain>
    </source>
</reference>
<evidence type="ECO:0000313" key="2">
    <source>
        <dbReference type="EMBL" id="PHN03142.1"/>
    </source>
</evidence>
<comment type="caution">
    <text evidence="2">The sequence shown here is derived from an EMBL/GenBank/DDBJ whole genome shotgun (WGS) entry which is preliminary data.</text>
</comment>
<protein>
    <submittedName>
        <fullName evidence="2">DUF4440 domain-containing protein</fullName>
    </submittedName>
</protein>
<dbReference type="InterPro" id="IPR032710">
    <property type="entry name" value="NTF2-like_dom_sf"/>
</dbReference>